<dbReference type="EMBL" id="WXYO01000006">
    <property type="protein sequence ID" value="NAS13276.1"/>
    <property type="molecule type" value="Genomic_DNA"/>
</dbReference>
<keyword evidence="2" id="KW-1185">Reference proteome</keyword>
<sequence>MKLQKITPLVLSFLIPACFWGQTLLKGENFTVLSDDNKPVSAMDTLFKGKTSIKLDGKEQSVAVLKNGNYRNFRVEMDVAGEVMAGLCFHVADNNNYQFIYFRPGLGGTREAIQYIPIYNGALSWVFYNYPEYEKTAEIKSLEWIHAAFEVRGNQLKVYVDDSKEPQMEVGLFEIHGNGGNFMLRSLFGTSYFANITVTPLEEAEETKLPEPDTQYLTDWEISRQFPRDTTPGNFQKVLKKALSENSWKPIDHKRDHFVNFSRYFEYPNGVVVARKTISSATARTLRMGFDYVGKVQILLNGQTVFKNNNINFQRMFDATYELNLPLKQGDNELVVIAEGDGAFFGKGFKYLGRFQHTNWGFIASLKDTP</sequence>
<name>A0A6L9EEW9_9FLAO</name>
<organism evidence="1 2">
    <name type="scientific">Poritiphilus flavus</name>
    <dbReference type="NCBI Taxonomy" id="2697053"/>
    <lineage>
        <taxon>Bacteria</taxon>
        <taxon>Pseudomonadati</taxon>
        <taxon>Bacteroidota</taxon>
        <taxon>Flavobacteriia</taxon>
        <taxon>Flavobacteriales</taxon>
        <taxon>Flavobacteriaceae</taxon>
        <taxon>Poritiphilus</taxon>
    </lineage>
</organism>
<evidence type="ECO:0000313" key="2">
    <source>
        <dbReference type="Proteomes" id="UP000475249"/>
    </source>
</evidence>
<accession>A0A6L9EEW9</accession>
<dbReference type="AlphaFoldDB" id="A0A6L9EEW9"/>
<evidence type="ECO:0000313" key="1">
    <source>
        <dbReference type="EMBL" id="NAS13276.1"/>
    </source>
</evidence>
<dbReference type="Gene3D" id="2.60.120.560">
    <property type="entry name" value="Exo-inulinase, domain 1"/>
    <property type="match status" value="1"/>
</dbReference>
<dbReference type="RefSeq" id="WP_161436314.1">
    <property type="nucleotide sequence ID" value="NZ_WXYO01000006.1"/>
</dbReference>
<gene>
    <name evidence="1" type="ORF">GTQ38_14760</name>
</gene>
<reference evidence="1 2" key="1">
    <citation type="submission" date="2020-01" db="EMBL/GenBank/DDBJ databases">
        <title>Bacteria diversity of Porities sp.</title>
        <authorList>
            <person name="Wang G."/>
        </authorList>
    </citation>
    <scope>NUCLEOTIDE SEQUENCE [LARGE SCALE GENOMIC DNA]</scope>
    <source>
        <strain evidence="1 2">R33</strain>
    </source>
</reference>
<proteinExistence type="predicted"/>
<dbReference type="Proteomes" id="UP000475249">
    <property type="component" value="Unassembled WGS sequence"/>
</dbReference>
<protein>
    <recommendedName>
        <fullName evidence="3">3-keto-disaccharide hydrolase domain-containing protein</fullName>
    </recommendedName>
</protein>
<comment type="caution">
    <text evidence="1">The sequence shown here is derived from an EMBL/GenBank/DDBJ whole genome shotgun (WGS) entry which is preliminary data.</text>
</comment>
<evidence type="ECO:0008006" key="3">
    <source>
        <dbReference type="Google" id="ProtNLM"/>
    </source>
</evidence>